<dbReference type="STRING" id="29760.D7SWY3"/>
<dbReference type="EMBL" id="FN595234">
    <property type="protein sequence ID" value="CBI21783.3"/>
    <property type="molecule type" value="Genomic_DNA"/>
</dbReference>
<feature type="region of interest" description="Disordered" evidence="1">
    <location>
        <begin position="1"/>
        <end position="21"/>
    </location>
</feature>
<evidence type="ECO:0000313" key="3">
    <source>
        <dbReference type="Proteomes" id="UP000009183"/>
    </source>
</evidence>
<reference evidence="3" key="1">
    <citation type="journal article" date="2007" name="Nature">
        <title>The grapevine genome sequence suggests ancestral hexaploidization in major angiosperm phyla.</title>
        <authorList>
            <consortium name="The French-Italian Public Consortium for Grapevine Genome Characterization."/>
            <person name="Jaillon O."/>
            <person name="Aury J.-M."/>
            <person name="Noel B."/>
            <person name="Policriti A."/>
            <person name="Clepet C."/>
            <person name="Casagrande A."/>
            <person name="Choisne N."/>
            <person name="Aubourg S."/>
            <person name="Vitulo N."/>
            <person name="Jubin C."/>
            <person name="Vezzi A."/>
            <person name="Legeai F."/>
            <person name="Hugueney P."/>
            <person name="Dasilva C."/>
            <person name="Horner D."/>
            <person name="Mica E."/>
            <person name="Jublot D."/>
            <person name="Poulain J."/>
            <person name="Bruyere C."/>
            <person name="Billault A."/>
            <person name="Segurens B."/>
            <person name="Gouyvenoux M."/>
            <person name="Ugarte E."/>
            <person name="Cattonaro F."/>
            <person name="Anthouard V."/>
            <person name="Vico V."/>
            <person name="Del Fabbro C."/>
            <person name="Alaux M."/>
            <person name="Di Gaspero G."/>
            <person name="Dumas V."/>
            <person name="Felice N."/>
            <person name="Paillard S."/>
            <person name="Juman I."/>
            <person name="Moroldo M."/>
            <person name="Scalabrin S."/>
            <person name="Canaguier A."/>
            <person name="Le Clainche I."/>
            <person name="Malacrida G."/>
            <person name="Durand E."/>
            <person name="Pesole G."/>
            <person name="Laucou V."/>
            <person name="Chatelet P."/>
            <person name="Merdinoglu D."/>
            <person name="Delledonne M."/>
            <person name="Pezzotti M."/>
            <person name="Lecharny A."/>
            <person name="Scarpelli C."/>
            <person name="Artiguenave F."/>
            <person name="Pe M.E."/>
            <person name="Valle G."/>
            <person name="Morgante M."/>
            <person name="Caboche M."/>
            <person name="Adam-Blondon A.-F."/>
            <person name="Weissenbach J."/>
            <person name="Quetier F."/>
            <person name="Wincker P."/>
        </authorList>
    </citation>
    <scope>NUCLEOTIDE SEQUENCE [LARGE SCALE GENOMIC DNA]</scope>
    <source>
        <strain evidence="3">cv. Pinot noir / PN40024</strain>
    </source>
</reference>
<dbReference type="PaxDb" id="29760-VIT_19s0027g00540.t01"/>
<feature type="compositionally biased region" description="Polar residues" evidence="1">
    <location>
        <begin position="1"/>
        <end position="13"/>
    </location>
</feature>
<evidence type="ECO:0000256" key="1">
    <source>
        <dbReference type="SAM" id="MobiDB-lite"/>
    </source>
</evidence>
<dbReference type="AlphaFoldDB" id="D7SWY3"/>
<dbReference type="Proteomes" id="UP000009183">
    <property type="component" value="Chromosome 19"/>
</dbReference>
<sequence>MSSFLSVRGSTSKKPPHASPILFRIDGTHNEIGKPTILTQASFLFSPSGAHPNFGLHTSKPIWIPPTSLSPEANTFSASSAFSNSNRAQPFPNLAKPSLPLKPHTLAAAHPKHARSSSRAELGLHLPIRHCLNLLTLFFVSSSFISTLNLVVSLSSKPLTTSAYSLPDSLTPWSLSFSSSQHPSLRRASFTATLLPSSFFPVPQTLRQPF</sequence>
<name>D7SWY3_VITVI</name>
<proteinExistence type="predicted"/>
<gene>
    <name evidence="2" type="ordered locus">VIT_19s0027g00540</name>
</gene>
<protein>
    <submittedName>
        <fullName evidence="2">Uncharacterized protein</fullName>
    </submittedName>
</protein>
<keyword evidence="3" id="KW-1185">Reference proteome</keyword>
<evidence type="ECO:0000313" key="2">
    <source>
        <dbReference type="EMBL" id="CBI21783.3"/>
    </source>
</evidence>
<organism evidence="2 3">
    <name type="scientific">Vitis vinifera</name>
    <name type="common">Grape</name>
    <dbReference type="NCBI Taxonomy" id="29760"/>
    <lineage>
        <taxon>Eukaryota</taxon>
        <taxon>Viridiplantae</taxon>
        <taxon>Streptophyta</taxon>
        <taxon>Embryophyta</taxon>
        <taxon>Tracheophyta</taxon>
        <taxon>Spermatophyta</taxon>
        <taxon>Magnoliopsida</taxon>
        <taxon>eudicotyledons</taxon>
        <taxon>Gunneridae</taxon>
        <taxon>Pentapetalae</taxon>
        <taxon>rosids</taxon>
        <taxon>Vitales</taxon>
        <taxon>Vitaceae</taxon>
        <taxon>Viteae</taxon>
        <taxon>Vitis</taxon>
    </lineage>
</organism>
<dbReference type="InParanoid" id="D7SWY3"/>
<accession>D7SWY3</accession>
<dbReference type="HOGENOM" id="CLU_1312100_0_0_1"/>